<feature type="compositionally biased region" description="Acidic residues" evidence="1">
    <location>
        <begin position="723"/>
        <end position="734"/>
    </location>
</feature>
<dbReference type="KEGG" id="nmg:Nmag_2857"/>
<reference evidence="4" key="1">
    <citation type="submission" date="2010-02" db="EMBL/GenBank/DDBJ databases">
        <title>Complete sequence of chromosome of Natrialba magadii ATCC 43099.</title>
        <authorList>
            <consortium name="US DOE Joint Genome Institute"/>
            <person name="Lucas S."/>
            <person name="Copeland A."/>
            <person name="Lapidus A."/>
            <person name="Cheng J.-F."/>
            <person name="Bruce D."/>
            <person name="Goodwin L."/>
            <person name="Pitluck S."/>
            <person name="Davenport K."/>
            <person name="Saunders E."/>
            <person name="Detter J.C."/>
            <person name="Han C."/>
            <person name="Tapia R."/>
            <person name="Land M."/>
            <person name="Hauser L."/>
            <person name="Kyrpides N."/>
            <person name="Mikhailova N."/>
            <person name="De Castro R.E."/>
            <person name="Maupin-Furlow J.A."/>
            <person name="Woyke T."/>
        </authorList>
    </citation>
    <scope>NUCLEOTIDE SEQUENCE [LARGE SCALE GENOMIC DNA]</scope>
    <source>
        <strain evidence="4">ATCC 43099 / DSM 3394 / CCM 3739 / CIP 104546 / IAM 13178 / JCM 8861 / NBRC 102185 / NCIMB 2190 / MS3</strain>
    </source>
</reference>
<feature type="transmembrane region" description="Helical" evidence="2">
    <location>
        <begin position="58"/>
        <end position="78"/>
    </location>
</feature>
<dbReference type="HOGENOM" id="CLU_351146_0_0_2"/>
<accession>D3T0D1</accession>
<evidence type="ECO:0000313" key="4">
    <source>
        <dbReference type="Proteomes" id="UP000001879"/>
    </source>
</evidence>
<gene>
    <name evidence="3" type="ordered locus">Nmag_2857</name>
</gene>
<evidence type="ECO:0000256" key="2">
    <source>
        <dbReference type="SAM" id="Phobius"/>
    </source>
</evidence>
<protein>
    <recommendedName>
        <fullName evidence="5">CARDB domain-containing protein</fullName>
    </recommendedName>
</protein>
<name>D3T0D1_NATMM</name>
<keyword evidence="2" id="KW-1133">Transmembrane helix</keyword>
<dbReference type="EMBL" id="CP001932">
    <property type="protein sequence ID" value="ADD06410.1"/>
    <property type="molecule type" value="Genomic_DNA"/>
</dbReference>
<feature type="region of interest" description="Disordered" evidence="1">
    <location>
        <begin position="722"/>
        <end position="756"/>
    </location>
</feature>
<dbReference type="PaxDb" id="547559-Nmag_2857"/>
<dbReference type="InterPro" id="IPR013783">
    <property type="entry name" value="Ig-like_fold"/>
</dbReference>
<dbReference type="eggNOG" id="arCOG07560">
    <property type="taxonomic scope" value="Archaea"/>
</dbReference>
<evidence type="ECO:0000313" key="3">
    <source>
        <dbReference type="EMBL" id="ADD06410.1"/>
    </source>
</evidence>
<proteinExistence type="predicted"/>
<dbReference type="RefSeq" id="WP_012996743.1">
    <property type="nucleotide sequence ID" value="NC_013922.1"/>
</dbReference>
<dbReference type="GeneID" id="8825716"/>
<dbReference type="AlphaFoldDB" id="D3T0D1"/>
<keyword evidence="2" id="KW-0812">Transmembrane</keyword>
<sequence length="920" mass="99201">MEQKDSVRGGQSAVMAVGQLWRGLRTRFGGVRGTLDRQQKTTGSGVGVFHLDLDSTRALAVSTLVLGVLFAVVLLAAVPTAAAGGEGQLSTAVVASSSGSVSDVDSEEYTDTVVVRFADEHVVTGDAAESVPSDPVVTADGDDLVVVDGTVETDSGDPIVVENHTVRAVDGDPDLVVTDGHVLNDTLEVTENGSIQTVEGESAVTTEDGDGVRYRHVNETNFRPEITDINTPGEGEPLEVTVDITNTEYGTGEKNVTLTLSDGDELATLNESVSLEGGETTTETFEYETVRGDHTADEVIVDVEYDGNQDRQAVTIHESKAVVNISDWTNTAAGDELEVVAEINRYGNYPPGDQEFLIDFSIDGDHVTTKPVDIEPGGEATETFTYETNESDSPSVEATVESGSGGPATAVVDVLGQATHEQNVEAEFVDRNWPDEGDTLELTAEIGYDRWDRIPDEPQEYPIEFSIDDELVENRTVELDGDETLTETFEYETEQGDAPRVDAALDTPGSGDTARPRVNGSGFDVEIEAIDEPVNASEELVTTVVLENTGDLAGEQEVRMRIDTGYGDPHRTNRQIRDRKNISLDVGERTTEQFSYRTADRDVPEVEVAILSETDEALGNATVRASTSRYEPQNLTAEYTNDTDRELTLSSEINNTGTEPDDQYVEFMLDDELVYVDRVSLDPWESTNVSTTIDAPEESGAYDFTVETDDKTAEETVGVGVEIIDDEPSDESDEPSSNQSDTEPTNESESATDPPEEEAGLPWFLILLGLLGVLVSSLTLLVYRNDPENFPPEPAAVPGILEEEVTKIAHQIRATNLSMLVATVKGVVGLGAGTLVVQNKLPRAATVRVRCQTAEETVFMQDLELQPDERRTLASLPDVAQFRVGAGVDDITSHEEVFEGDSGDVGVVLRAEGLVIANLS</sequence>
<keyword evidence="4" id="KW-1185">Reference proteome</keyword>
<organism evidence="3 4">
    <name type="scientific">Natrialba magadii (strain ATCC 43099 / DSM 3394 / CCM 3739 / CIP 104546 / IAM 13178 / JCM 8861 / NBRC 102185 / NCIMB 2190 / MS3)</name>
    <name type="common">Natronobacterium magadii</name>
    <dbReference type="NCBI Taxonomy" id="547559"/>
    <lineage>
        <taxon>Archaea</taxon>
        <taxon>Methanobacteriati</taxon>
        <taxon>Methanobacteriota</taxon>
        <taxon>Stenosarchaea group</taxon>
        <taxon>Halobacteria</taxon>
        <taxon>Halobacteriales</taxon>
        <taxon>Natrialbaceae</taxon>
        <taxon>Natrialba</taxon>
    </lineage>
</organism>
<dbReference type="OrthoDB" id="205559at2157"/>
<dbReference type="Gene3D" id="2.60.40.10">
    <property type="entry name" value="Immunoglobulins"/>
    <property type="match status" value="2"/>
</dbReference>
<reference evidence="3 4" key="2">
    <citation type="journal article" date="2012" name="BMC Genomics">
        <title>A comparative genomics perspective on the genetic content of the alkaliphilic haloarchaeon Natrialba magadii ATCC 43099T.</title>
        <authorList>
            <person name="Siddaramappa S."/>
            <person name="Challacombe J.F."/>
            <person name="Decastro R.E."/>
            <person name="Pfeiffer F."/>
            <person name="Sastre D.E."/>
            <person name="Gimenez M.I."/>
            <person name="Paggi R.A."/>
            <person name="Detter J.C."/>
            <person name="Davenport K.W."/>
            <person name="Goodwin L.A."/>
            <person name="Kyrpides N."/>
            <person name="Tapia R."/>
            <person name="Pitluck S."/>
            <person name="Lucas S."/>
            <person name="Woyke T."/>
            <person name="Maupin-Furlow J.A."/>
        </authorList>
    </citation>
    <scope>NUCLEOTIDE SEQUENCE [LARGE SCALE GENOMIC DNA]</scope>
    <source>
        <strain evidence="4">ATCC 43099 / DSM 3394 / CCM 3739 / CIP 104546 / IAM 13178 / JCM 8861 / NBRC 102185 / NCIMB 2190 / MS3</strain>
    </source>
</reference>
<evidence type="ECO:0000256" key="1">
    <source>
        <dbReference type="SAM" id="MobiDB-lite"/>
    </source>
</evidence>
<feature type="compositionally biased region" description="Polar residues" evidence="1">
    <location>
        <begin position="738"/>
        <end position="751"/>
    </location>
</feature>
<dbReference type="Proteomes" id="UP000001879">
    <property type="component" value="Chromosome"/>
</dbReference>
<keyword evidence="2" id="KW-0472">Membrane</keyword>
<evidence type="ECO:0008006" key="5">
    <source>
        <dbReference type="Google" id="ProtNLM"/>
    </source>
</evidence>